<dbReference type="InterPro" id="IPR036638">
    <property type="entry name" value="HLH_DNA-bd_sf"/>
</dbReference>
<name>A0AAX6HP79_IRIPA</name>
<dbReference type="FunFam" id="4.10.280.10:FF:000002">
    <property type="entry name" value="Basic helix-loop-helix transcription factor"/>
    <property type="match status" value="1"/>
</dbReference>
<dbReference type="GO" id="GO:0046983">
    <property type="term" value="F:protein dimerization activity"/>
    <property type="evidence" value="ECO:0007669"/>
    <property type="project" value="InterPro"/>
</dbReference>
<sequence>MEKDPFFGSGGFLNLNWDSSGDHAAQFESALSSLVSSPSSNPQPPAADSVVIRELIGRLGSICSSGGDMSPPSHYQSTTTSCYSTPLNSPPKLNLMPGGIAGGSGAFPAAAAAADPGFAERAARLSCFGARGYGQFGEPGNLSRASSCQSLKTAAAPVTAKGAQLEKGQEESSIASDRRNGANDSSARKRKAAPKGKGKEAPLPPKAAEEEDSCAKRCKSGEARPKAEQDGGGGEKQGKDGNAKPAEPPKLDYIHVRARRGQATDSHSLAERVRREKISERMKFLQDLVPGCNKVTGKAVMLDEIINYVQSLQRQVEFLSMKLATVNPRLDINVDSLIPKDMHQPRGGVMPPQHSVVFPTEATSAGFPSYGCQPQLPSLQGLLMANGMEGHGSVGRSLQLPQLDGFVDASSQLGAFWEDDLQSVVQMGFGQNQEAVFSSQAFQGSMPTTPSTNHMKIEL</sequence>
<evidence type="ECO:0000313" key="8">
    <source>
        <dbReference type="EMBL" id="KAJ6842810.1"/>
    </source>
</evidence>
<feature type="domain" description="BHLH" evidence="7">
    <location>
        <begin position="262"/>
        <end position="312"/>
    </location>
</feature>
<dbReference type="CDD" id="cd18919">
    <property type="entry name" value="bHLH_AtBPE_like"/>
    <property type="match status" value="1"/>
</dbReference>
<accession>A0AAX6HP79</accession>
<feature type="compositionally biased region" description="Basic and acidic residues" evidence="6">
    <location>
        <begin position="213"/>
        <end position="229"/>
    </location>
</feature>
<dbReference type="PROSITE" id="PS50888">
    <property type="entry name" value="BHLH"/>
    <property type="match status" value="1"/>
</dbReference>
<dbReference type="InterPro" id="IPR011598">
    <property type="entry name" value="bHLH_dom"/>
</dbReference>
<proteinExistence type="inferred from homology"/>
<comment type="subcellular location">
    <subcellularLocation>
        <location evidence="1">Nucleus</location>
    </subcellularLocation>
</comment>
<dbReference type="AlphaFoldDB" id="A0AAX6HP79"/>
<evidence type="ECO:0000313" key="9">
    <source>
        <dbReference type="Proteomes" id="UP001140949"/>
    </source>
</evidence>
<dbReference type="Pfam" id="PF00010">
    <property type="entry name" value="HLH"/>
    <property type="match status" value="1"/>
</dbReference>
<organism evidence="8 9">
    <name type="scientific">Iris pallida</name>
    <name type="common">Sweet iris</name>
    <dbReference type="NCBI Taxonomy" id="29817"/>
    <lineage>
        <taxon>Eukaryota</taxon>
        <taxon>Viridiplantae</taxon>
        <taxon>Streptophyta</taxon>
        <taxon>Embryophyta</taxon>
        <taxon>Tracheophyta</taxon>
        <taxon>Spermatophyta</taxon>
        <taxon>Magnoliopsida</taxon>
        <taxon>Liliopsida</taxon>
        <taxon>Asparagales</taxon>
        <taxon>Iridaceae</taxon>
        <taxon>Iridoideae</taxon>
        <taxon>Irideae</taxon>
        <taxon>Iris</taxon>
    </lineage>
</organism>
<protein>
    <submittedName>
        <fullName evidence="8">Transcription factor bHLH78-like</fullName>
    </submittedName>
</protein>
<keyword evidence="4" id="KW-0804">Transcription</keyword>
<dbReference type="SMART" id="SM00353">
    <property type="entry name" value="HLH"/>
    <property type="match status" value="1"/>
</dbReference>
<dbReference type="SUPFAM" id="SSF47459">
    <property type="entry name" value="HLH, helix-loop-helix DNA-binding domain"/>
    <property type="match status" value="1"/>
</dbReference>
<keyword evidence="5" id="KW-0539">Nucleus</keyword>
<dbReference type="Proteomes" id="UP001140949">
    <property type="component" value="Unassembled WGS sequence"/>
</dbReference>
<dbReference type="InterPro" id="IPR024097">
    <property type="entry name" value="bHLH_ZIP_TF"/>
</dbReference>
<dbReference type="PANTHER" id="PTHR12565">
    <property type="entry name" value="STEROL REGULATORY ELEMENT-BINDING PROTEIN"/>
    <property type="match status" value="1"/>
</dbReference>
<dbReference type="GO" id="GO:0005634">
    <property type="term" value="C:nucleus"/>
    <property type="evidence" value="ECO:0007669"/>
    <property type="project" value="UniProtKB-SubCell"/>
</dbReference>
<reference evidence="8" key="1">
    <citation type="journal article" date="2023" name="GigaByte">
        <title>Genome assembly of the bearded iris, Iris pallida Lam.</title>
        <authorList>
            <person name="Bruccoleri R.E."/>
            <person name="Oakeley E.J."/>
            <person name="Faust A.M.E."/>
            <person name="Altorfer M."/>
            <person name="Dessus-Babus S."/>
            <person name="Burckhardt D."/>
            <person name="Oertli M."/>
            <person name="Naumann U."/>
            <person name="Petersen F."/>
            <person name="Wong J."/>
        </authorList>
    </citation>
    <scope>NUCLEOTIDE SEQUENCE</scope>
    <source>
        <strain evidence="8">GSM-AAB239-AS_SAM_17_03QT</strain>
    </source>
</reference>
<feature type="compositionally biased region" description="Basic and acidic residues" evidence="6">
    <location>
        <begin position="236"/>
        <end position="249"/>
    </location>
</feature>
<dbReference type="Gene3D" id="4.10.280.10">
    <property type="entry name" value="Helix-loop-helix DNA-binding domain"/>
    <property type="match status" value="1"/>
</dbReference>
<evidence type="ECO:0000256" key="1">
    <source>
        <dbReference type="ARBA" id="ARBA00004123"/>
    </source>
</evidence>
<gene>
    <name evidence="8" type="ORF">M6B38_298695</name>
</gene>
<keyword evidence="9" id="KW-1185">Reference proteome</keyword>
<evidence type="ECO:0000259" key="7">
    <source>
        <dbReference type="PROSITE" id="PS50888"/>
    </source>
</evidence>
<dbReference type="EMBL" id="JANAVB010007399">
    <property type="protein sequence ID" value="KAJ6842810.1"/>
    <property type="molecule type" value="Genomic_DNA"/>
</dbReference>
<feature type="region of interest" description="Disordered" evidence="6">
    <location>
        <begin position="157"/>
        <end position="249"/>
    </location>
</feature>
<dbReference type="PANTHER" id="PTHR12565:SF418">
    <property type="entry name" value="BHLH-TRANSCRIPTION FACTOR"/>
    <property type="match status" value="1"/>
</dbReference>
<evidence type="ECO:0000256" key="2">
    <source>
        <dbReference type="ARBA" id="ARBA00005510"/>
    </source>
</evidence>
<keyword evidence="3" id="KW-0805">Transcription regulation</keyword>
<evidence type="ECO:0000256" key="3">
    <source>
        <dbReference type="ARBA" id="ARBA00023015"/>
    </source>
</evidence>
<evidence type="ECO:0000256" key="4">
    <source>
        <dbReference type="ARBA" id="ARBA00023163"/>
    </source>
</evidence>
<evidence type="ECO:0000256" key="5">
    <source>
        <dbReference type="ARBA" id="ARBA00023242"/>
    </source>
</evidence>
<reference evidence="8" key="2">
    <citation type="submission" date="2023-04" db="EMBL/GenBank/DDBJ databases">
        <authorList>
            <person name="Bruccoleri R.E."/>
            <person name="Oakeley E.J."/>
            <person name="Faust A.-M."/>
            <person name="Dessus-Babus S."/>
            <person name="Altorfer M."/>
            <person name="Burckhardt D."/>
            <person name="Oertli M."/>
            <person name="Naumann U."/>
            <person name="Petersen F."/>
            <person name="Wong J."/>
        </authorList>
    </citation>
    <scope>NUCLEOTIDE SEQUENCE</scope>
    <source>
        <strain evidence="8">GSM-AAB239-AS_SAM_17_03QT</strain>
        <tissue evidence="8">Leaf</tissue>
    </source>
</reference>
<evidence type="ECO:0000256" key="6">
    <source>
        <dbReference type="SAM" id="MobiDB-lite"/>
    </source>
</evidence>
<dbReference type="GO" id="GO:0003700">
    <property type="term" value="F:DNA-binding transcription factor activity"/>
    <property type="evidence" value="ECO:0007669"/>
    <property type="project" value="TreeGrafter"/>
</dbReference>
<comment type="caution">
    <text evidence="8">The sequence shown here is derived from an EMBL/GenBank/DDBJ whole genome shotgun (WGS) entry which is preliminary data.</text>
</comment>
<comment type="similarity">
    <text evidence="2">Belongs to the bHLH protein family.</text>
</comment>